<dbReference type="InterPro" id="IPR017856">
    <property type="entry name" value="Integrase-like_N"/>
</dbReference>
<dbReference type="SUPFAM" id="SSF75625">
    <property type="entry name" value="YebC-like"/>
    <property type="match status" value="1"/>
</dbReference>
<organism evidence="6 7">
    <name type="scientific">Candidatus Zambryskibacteria bacterium CG10_big_fil_rev_8_21_14_0_10_34_34</name>
    <dbReference type="NCBI Taxonomy" id="1975114"/>
    <lineage>
        <taxon>Bacteria</taxon>
        <taxon>Candidatus Zambryskiibacteriota</taxon>
    </lineage>
</organism>
<comment type="similarity">
    <text evidence="1">Belongs to the TACO1 family.</text>
</comment>
<dbReference type="Pfam" id="PF01709">
    <property type="entry name" value="Transcrip_reg"/>
    <property type="match status" value="2"/>
</dbReference>
<dbReference type="Gene3D" id="1.10.10.200">
    <property type="match status" value="1"/>
</dbReference>
<dbReference type="PANTHER" id="PTHR12532">
    <property type="entry name" value="TRANSLATIONAL ACTIVATOR OF CYTOCHROME C OXIDASE 1"/>
    <property type="match status" value="1"/>
</dbReference>
<sequence>MSGHNKWSKIKNKKAVTDAQKSKIFSKMVRFIAVESKKAKGDINSPGLRAAIEKAKAENVPNDNITRAIKKGTGSDAGTMEQITYEAYGPGGSALIIEALTENRNKAVQEIKHILSKNGFELATSGSATWAFEKEAIGSEWVPKITVPLSEPDEDKLQKLIEELEENDEVQEVFTNAK</sequence>
<dbReference type="Proteomes" id="UP000230828">
    <property type="component" value="Unassembled WGS sequence"/>
</dbReference>
<name>A0A2H0R0U7_9BACT</name>
<evidence type="ECO:0008006" key="8">
    <source>
        <dbReference type="Google" id="ProtNLM"/>
    </source>
</evidence>
<feature type="domain" description="TACO1/YebC-like second and third" evidence="4">
    <location>
        <begin position="80"/>
        <end position="136"/>
    </location>
</feature>
<dbReference type="Gene3D" id="3.30.70.980">
    <property type="match status" value="2"/>
</dbReference>
<keyword evidence="2" id="KW-0805">Transcription regulation</keyword>
<keyword evidence="3" id="KW-0804">Transcription</keyword>
<dbReference type="EMBL" id="PCXM01000025">
    <property type="protein sequence ID" value="PIR40148.1"/>
    <property type="molecule type" value="Genomic_DNA"/>
</dbReference>
<dbReference type="Pfam" id="PF20772">
    <property type="entry name" value="TACO1_YebC_N"/>
    <property type="match status" value="1"/>
</dbReference>
<protein>
    <recommendedName>
        <fullName evidence="8">YebC/PmpR family DNA-binding transcriptional regulator</fullName>
    </recommendedName>
</protein>
<dbReference type="PANTHER" id="PTHR12532:SF0">
    <property type="entry name" value="TRANSLATIONAL ACTIVATOR OF CYTOCHROME C OXIDASE 1"/>
    <property type="match status" value="1"/>
</dbReference>
<reference evidence="6 7" key="1">
    <citation type="submission" date="2017-09" db="EMBL/GenBank/DDBJ databases">
        <title>Depth-based differentiation of microbial function through sediment-hosted aquifers and enrichment of novel symbionts in the deep terrestrial subsurface.</title>
        <authorList>
            <person name="Probst A.J."/>
            <person name="Ladd B."/>
            <person name="Jarett J.K."/>
            <person name="Geller-Mcgrath D.E."/>
            <person name="Sieber C.M."/>
            <person name="Emerson J.B."/>
            <person name="Anantharaman K."/>
            <person name="Thomas B.C."/>
            <person name="Malmstrom R."/>
            <person name="Stieglmeier M."/>
            <person name="Klingl A."/>
            <person name="Woyke T."/>
            <person name="Ryan C.M."/>
            <person name="Banfield J.F."/>
        </authorList>
    </citation>
    <scope>NUCLEOTIDE SEQUENCE [LARGE SCALE GENOMIC DNA]</scope>
    <source>
        <strain evidence="6">CG10_big_fil_rev_8_21_14_0_10_34_34</strain>
    </source>
</reference>
<evidence type="ECO:0000256" key="3">
    <source>
        <dbReference type="ARBA" id="ARBA00023163"/>
    </source>
</evidence>
<evidence type="ECO:0000259" key="5">
    <source>
        <dbReference type="Pfam" id="PF20772"/>
    </source>
</evidence>
<dbReference type="AlphaFoldDB" id="A0A2H0R0U7"/>
<accession>A0A2H0R0U7</accession>
<dbReference type="InterPro" id="IPR049083">
    <property type="entry name" value="TACO1_YebC_N"/>
</dbReference>
<proteinExistence type="inferred from homology"/>
<dbReference type="InterPro" id="IPR026564">
    <property type="entry name" value="Transcrip_reg_TACO1-like_dom3"/>
</dbReference>
<dbReference type="InterPro" id="IPR048300">
    <property type="entry name" value="TACO1_YebC-like_2nd/3rd_dom"/>
</dbReference>
<evidence type="ECO:0000256" key="2">
    <source>
        <dbReference type="ARBA" id="ARBA00023015"/>
    </source>
</evidence>
<dbReference type="GO" id="GO:0005737">
    <property type="term" value="C:cytoplasm"/>
    <property type="evidence" value="ECO:0007669"/>
    <property type="project" value="UniProtKB-ARBA"/>
</dbReference>
<evidence type="ECO:0000313" key="6">
    <source>
        <dbReference type="EMBL" id="PIR40148.1"/>
    </source>
</evidence>
<dbReference type="InterPro" id="IPR029072">
    <property type="entry name" value="YebC-like"/>
</dbReference>
<feature type="domain" description="TACO1/YebC-like second and third" evidence="4">
    <location>
        <begin position="139"/>
        <end position="177"/>
    </location>
</feature>
<evidence type="ECO:0000256" key="1">
    <source>
        <dbReference type="ARBA" id="ARBA00008724"/>
    </source>
</evidence>
<evidence type="ECO:0000259" key="4">
    <source>
        <dbReference type="Pfam" id="PF01709"/>
    </source>
</evidence>
<dbReference type="InterPro" id="IPR002876">
    <property type="entry name" value="Transcrip_reg_TACO1-like"/>
</dbReference>
<feature type="domain" description="TACO1/YebC-like N-terminal" evidence="5">
    <location>
        <begin position="5"/>
        <end position="74"/>
    </location>
</feature>
<evidence type="ECO:0000313" key="7">
    <source>
        <dbReference type="Proteomes" id="UP000230828"/>
    </source>
</evidence>
<comment type="caution">
    <text evidence="6">The sequence shown here is derived from an EMBL/GenBank/DDBJ whole genome shotgun (WGS) entry which is preliminary data.</text>
</comment>
<gene>
    <name evidence="6" type="ORF">COV33_01360</name>
</gene>